<name>A0A9D5BEX6_PEA</name>
<gene>
    <name evidence="2" type="ORF">KIW84_011435</name>
</gene>
<dbReference type="PANTHER" id="PTHR31973">
    <property type="entry name" value="POLYPROTEIN, PUTATIVE-RELATED"/>
    <property type="match status" value="1"/>
</dbReference>
<sequence length="249" mass="28943">MSQDHTKLSSEMISKSIMELVNRDTSIKVKVIIAHVAEKYKYIISYKKAWIAKCKAIKSLYGNWETSYNDLPQWILVIKTYLPGTIIELQSLPVISNDGSHLGDQRIFHRLFWAFRPCIRGFAYCKPIMQDDGTWLYDKYRGTLLMVVAQDGNFGNKEKEFHFGKEGFHVKTEKRQRSGERAKRKSKRTKVGEEKSLKLKDCRINSVIFRTYSFLRNRNRRSGSPPTAENTENSAFCFVLAQEQLSVLR</sequence>
<comment type="caution">
    <text evidence="2">The sequence shown here is derived from an EMBL/GenBank/DDBJ whole genome shotgun (WGS) entry which is preliminary data.</text>
</comment>
<dbReference type="AlphaFoldDB" id="A0A9D5BEX6"/>
<keyword evidence="3" id="KW-1185">Reference proteome</keyword>
<evidence type="ECO:0000313" key="3">
    <source>
        <dbReference type="Proteomes" id="UP001058974"/>
    </source>
</evidence>
<evidence type="ECO:0000313" key="2">
    <source>
        <dbReference type="EMBL" id="KAI5442357.1"/>
    </source>
</evidence>
<dbReference type="Gramene" id="Psat01G0143500-T1">
    <property type="protein sequence ID" value="KAI5442357.1"/>
    <property type="gene ID" value="KIW84_011435"/>
</dbReference>
<feature type="region of interest" description="Disordered" evidence="1">
    <location>
        <begin position="172"/>
        <end position="192"/>
    </location>
</feature>
<proteinExistence type="predicted"/>
<protein>
    <submittedName>
        <fullName evidence="2">Uncharacterized protein</fullName>
    </submittedName>
</protein>
<accession>A0A9D5BEX6</accession>
<evidence type="ECO:0000256" key="1">
    <source>
        <dbReference type="SAM" id="MobiDB-lite"/>
    </source>
</evidence>
<feature type="compositionally biased region" description="Basic and acidic residues" evidence="1">
    <location>
        <begin position="172"/>
        <end position="181"/>
    </location>
</feature>
<dbReference type="EMBL" id="JAMSHJ010000001">
    <property type="protein sequence ID" value="KAI5442357.1"/>
    <property type="molecule type" value="Genomic_DNA"/>
</dbReference>
<dbReference type="PANTHER" id="PTHR31973:SF196">
    <property type="entry name" value="SWIM-TYPE DOMAIN-CONTAINING PROTEIN"/>
    <property type="match status" value="1"/>
</dbReference>
<dbReference type="Proteomes" id="UP001058974">
    <property type="component" value="Chromosome 1"/>
</dbReference>
<organism evidence="2 3">
    <name type="scientific">Pisum sativum</name>
    <name type="common">Garden pea</name>
    <name type="synonym">Lathyrus oleraceus</name>
    <dbReference type="NCBI Taxonomy" id="3888"/>
    <lineage>
        <taxon>Eukaryota</taxon>
        <taxon>Viridiplantae</taxon>
        <taxon>Streptophyta</taxon>
        <taxon>Embryophyta</taxon>
        <taxon>Tracheophyta</taxon>
        <taxon>Spermatophyta</taxon>
        <taxon>Magnoliopsida</taxon>
        <taxon>eudicotyledons</taxon>
        <taxon>Gunneridae</taxon>
        <taxon>Pentapetalae</taxon>
        <taxon>rosids</taxon>
        <taxon>fabids</taxon>
        <taxon>Fabales</taxon>
        <taxon>Fabaceae</taxon>
        <taxon>Papilionoideae</taxon>
        <taxon>50 kb inversion clade</taxon>
        <taxon>NPAAA clade</taxon>
        <taxon>Hologalegina</taxon>
        <taxon>IRL clade</taxon>
        <taxon>Fabeae</taxon>
        <taxon>Lathyrus</taxon>
    </lineage>
</organism>
<reference evidence="2 3" key="1">
    <citation type="journal article" date="2022" name="Nat. Genet.">
        <title>Improved pea reference genome and pan-genome highlight genomic features and evolutionary characteristics.</title>
        <authorList>
            <person name="Yang T."/>
            <person name="Liu R."/>
            <person name="Luo Y."/>
            <person name="Hu S."/>
            <person name="Wang D."/>
            <person name="Wang C."/>
            <person name="Pandey M.K."/>
            <person name="Ge S."/>
            <person name="Xu Q."/>
            <person name="Li N."/>
            <person name="Li G."/>
            <person name="Huang Y."/>
            <person name="Saxena R.K."/>
            <person name="Ji Y."/>
            <person name="Li M."/>
            <person name="Yan X."/>
            <person name="He Y."/>
            <person name="Liu Y."/>
            <person name="Wang X."/>
            <person name="Xiang C."/>
            <person name="Varshney R.K."/>
            <person name="Ding H."/>
            <person name="Gao S."/>
            <person name="Zong X."/>
        </authorList>
    </citation>
    <scope>NUCLEOTIDE SEQUENCE [LARGE SCALE GENOMIC DNA]</scope>
    <source>
        <strain evidence="2 3">cv. Zhongwan 6</strain>
    </source>
</reference>